<protein>
    <submittedName>
        <fullName evidence="2">Uncharacterized protein</fullName>
    </submittedName>
</protein>
<evidence type="ECO:0000256" key="1">
    <source>
        <dbReference type="SAM" id="MobiDB-lite"/>
    </source>
</evidence>
<name>A0ABW1LSZ2_9ACTN</name>
<gene>
    <name evidence="2" type="ORF">ACFP50_03970</name>
</gene>
<comment type="caution">
    <text evidence="2">The sequence shown here is derived from an EMBL/GenBank/DDBJ whole genome shotgun (WGS) entry which is preliminary data.</text>
</comment>
<dbReference type="RefSeq" id="WP_386393344.1">
    <property type="nucleotide sequence ID" value="NZ_JBHSPT010000008.1"/>
</dbReference>
<reference evidence="3" key="1">
    <citation type="journal article" date="2019" name="Int. J. Syst. Evol. Microbiol.">
        <title>The Global Catalogue of Microorganisms (GCM) 10K type strain sequencing project: providing services to taxonomists for standard genome sequencing and annotation.</title>
        <authorList>
            <consortium name="The Broad Institute Genomics Platform"/>
            <consortium name="The Broad Institute Genome Sequencing Center for Infectious Disease"/>
            <person name="Wu L."/>
            <person name="Ma J."/>
        </authorList>
    </citation>
    <scope>NUCLEOTIDE SEQUENCE [LARGE SCALE GENOMIC DNA]</scope>
    <source>
        <strain evidence="3">JCM 12763</strain>
    </source>
</reference>
<evidence type="ECO:0000313" key="3">
    <source>
        <dbReference type="Proteomes" id="UP001596242"/>
    </source>
</evidence>
<organism evidence="2 3">
    <name type="scientific">Streptomyces pratens</name>
    <dbReference type="NCBI Taxonomy" id="887456"/>
    <lineage>
        <taxon>Bacteria</taxon>
        <taxon>Bacillati</taxon>
        <taxon>Actinomycetota</taxon>
        <taxon>Actinomycetes</taxon>
        <taxon>Kitasatosporales</taxon>
        <taxon>Streptomycetaceae</taxon>
        <taxon>Streptomyces</taxon>
    </lineage>
</organism>
<dbReference type="Proteomes" id="UP001596242">
    <property type="component" value="Unassembled WGS sequence"/>
</dbReference>
<accession>A0ABW1LSZ2</accession>
<feature type="region of interest" description="Disordered" evidence="1">
    <location>
        <begin position="1"/>
        <end position="60"/>
    </location>
</feature>
<evidence type="ECO:0000313" key="2">
    <source>
        <dbReference type="EMBL" id="MFC6054649.1"/>
    </source>
</evidence>
<sequence length="168" mass="16794">MLGDHRHVGGQIDHASQTPDEDVAGELGGVQFAPGGTSVGRRRPDPDSGHGAGISIGGNNNAPLQNVVGQNISSIHQSASVQGTVDIDAVRGLLAAFRADVDRNAADLQNATVLRAMADTVGTSLATPDAPQVGTLRGIAQALPVLVVGTAVQQGGEALANAIGGLLS</sequence>
<proteinExistence type="predicted"/>
<keyword evidence="3" id="KW-1185">Reference proteome</keyword>
<dbReference type="EMBL" id="JBHSPT010000008">
    <property type="protein sequence ID" value="MFC6054649.1"/>
    <property type="molecule type" value="Genomic_DNA"/>
</dbReference>